<evidence type="ECO:0000259" key="2">
    <source>
        <dbReference type="PROSITE" id="PS51084"/>
    </source>
</evidence>
<name>A0A7X0RQD0_9BACL</name>
<dbReference type="SUPFAM" id="SSF54197">
    <property type="entry name" value="HIT-like"/>
    <property type="match status" value="1"/>
</dbReference>
<dbReference type="Pfam" id="PF01230">
    <property type="entry name" value="HIT"/>
    <property type="match status" value="1"/>
</dbReference>
<dbReference type="InterPro" id="IPR036265">
    <property type="entry name" value="HIT-like_sf"/>
</dbReference>
<feature type="domain" description="HIT" evidence="2">
    <location>
        <begin position="52"/>
        <end position="123"/>
    </location>
</feature>
<sequence>MRMQVDREQEAADCFICRKHRGDIQVHGGTIYEDDLLYVGHISSNEKQAYLGYLIIDVKRHTPGLAELTEREAQSVGSMLTRVSRALKACEKAVHIYAAALGDHVPHFHIHVIPRYSNTPPSFWGLQVREWEGAPRGGQNQIEQVCSRIRAYLREDKG</sequence>
<dbReference type="EMBL" id="JACJVP010000007">
    <property type="protein sequence ID" value="MBB6670339.1"/>
    <property type="molecule type" value="Genomic_DNA"/>
</dbReference>
<dbReference type="GO" id="GO:0009117">
    <property type="term" value="P:nucleotide metabolic process"/>
    <property type="evidence" value="ECO:0007669"/>
    <property type="project" value="TreeGrafter"/>
</dbReference>
<organism evidence="3 4">
    <name type="scientific">Cohnella nanjingensis</name>
    <dbReference type="NCBI Taxonomy" id="1387779"/>
    <lineage>
        <taxon>Bacteria</taxon>
        <taxon>Bacillati</taxon>
        <taxon>Bacillota</taxon>
        <taxon>Bacilli</taxon>
        <taxon>Bacillales</taxon>
        <taxon>Paenibacillaceae</taxon>
        <taxon>Cohnella</taxon>
    </lineage>
</organism>
<dbReference type="Proteomes" id="UP000547209">
    <property type="component" value="Unassembled WGS sequence"/>
</dbReference>
<dbReference type="AlphaFoldDB" id="A0A7X0RQD0"/>
<dbReference type="GO" id="GO:0003824">
    <property type="term" value="F:catalytic activity"/>
    <property type="evidence" value="ECO:0007669"/>
    <property type="project" value="InterPro"/>
</dbReference>
<evidence type="ECO:0000313" key="4">
    <source>
        <dbReference type="Proteomes" id="UP000547209"/>
    </source>
</evidence>
<feature type="short sequence motif" description="Histidine triad motif" evidence="1">
    <location>
        <begin position="107"/>
        <end position="111"/>
    </location>
</feature>
<evidence type="ECO:0000313" key="3">
    <source>
        <dbReference type="EMBL" id="MBB6670339.1"/>
    </source>
</evidence>
<accession>A0A7X0RQD0</accession>
<dbReference type="PANTHER" id="PTHR46648:SF1">
    <property type="entry name" value="ADENOSINE 5'-MONOPHOSPHORAMIDASE HNT1"/>
    <property type="match status" value="1"/>
</dbReference>
<comment type="caution">
    <text evidence="3">The sequence shown here is derived from an EMBL/GenBank/DDBJ whole genome shotgun (WGS) entry which is preliminary data.</text>
</comment>
<evidence type="ECO:0000256" key="1">
    <source>
        <dbReference type="PROSITE-ProRule" id="PRU00464"/>
    </source>
</evidence>
<dbReference type="Gene3D" id="3.30.428.10">
    <property type="entry name" value="HIT-like"/>
    <property type="match status" value="1"/>
</dbReference>
<dbReference type="InterPro" id="IPR011146">
    <property type="entry name" value="HIT-like"/>
</dbReference>
<protein>
    <submittedName>
        <fullName evidence="3">HIT family protein</fullName>
    </submittedName>
</protein>
<reference evidence="3 4" key="1">
    <citation type="submission" date="2020-08" db="EMBL/GenBank/DDBJ databases">
        <title>Cohnella phylogeny.</title>
        <authorList>
            <person name="Dunlap C."/>
        </authorList>
    </citation>
    <scope>NUCLEOTIDE SEQUENCE [LARGE SCALE GENOMIC DNA]</scope>
    <source>
        <strain evidence="3 4">DSM 28246</strain>
    </source>
</reference>
<dbReference type="PANTHER" id="PTHR46648">
    <property type="entry name" value="HIT FAMILY PROTEIN 1"/>
    <property type="match status" value="1"/>
</dbReference>
<gene>
    <name evidence="3" type="ORF">H7C19_06520</name>
</gene>
<proteinExistence type="predicted"/>
<dbReference type="InterPro" id="IPR001310">
    <property type="entry name" value="Histidine_triad_HIT"/>
</dbReference>
<dbReference type="PROSITE" id="PS51084">
    <property type="entry name" value="HIT_2"/>
    <property type="match status" value="1"/>
</dbReference>
<keyword evidence="4" id="KW-1185">Reference proteome</keyword>